<proteinExistence type="predicted"/>
<evidence type="ECO:0000313" key="2">
    <source>
        <dbReference type="EMBL" id="CAD7683244.1"/>
    </source>
</evidence>
<dbReference type="AlphaFoldDB" id="A0A811Z6S1"/>
<sequence length="233" mass="26388">MWDSVPEPRDHDLNFANAQVQTRKKLKAKVKRLLKKKKISLSLQAKWLFLQQITLLSRSWLRSNQNFKFPNIKDTKKLKTKHIESITFPSHYCLQELHSLKQFCILEKNSCCPSCGQMCHISGKLPNVPACPLLPPLLPAPSLPVPPSPIASSLPRNPDCTKAFQVGSLKKDGPINLYHHQKHSIHSLTVSDLQCVILKPNSKVLPTQLKNYAHPRSPTQTLPLSTSRFVEQN</sequence>
<name>A0A811Z6S1_NYCPR</name>
<gene>
    <name evidence="2" type="ORF">NYPRO_LOCUS16036</name>
</gene>
<dbReference type="Proteomes" id="UP000645828">
    <property type="component" value="Unassembled WGS sequence"/>
</dbReference>
<feature type="compositionally biased region" description="Polar residues" evidence="1">
    <location>
        <begin position="217"/>
        <end position="233"/>
    </location>
</feature>
<keyword evidence="3" id="KW-1185">Reference proteome</keyword>
<reference evidence="2" key="1">
    <citation type="submission" date="2020-12" db="EMBL/GenBank/DDBJ databases">
        <authorList>
            <consortium name="Molecular Ecology Group"/>
        </authorList>
    </citation>
    <scope>NUCLEOTIDE SEQUENCE</scope>
    <source>
        <strain evidence="2">TBG_1078</strain>
    </source>
</reference>
<accession>A0A811Z6S1</accession>
<organism evidence="2 3">
    <name type="scientific">Nyctereutes procyonoides</name>
    <name type="common">Raccoon dog</name>
    <name type="synonym">Canis procyonoides</name>
    <dbReference type="NCBI Taxonomy" id="34880"/>
    <lineage>
        <taxon>Eukaryota</taxon>
        <taxon>Metazoa</taxon>
        <taxon>Chordata</taxon>
        <taxon>Craniata</taxon>
        <taxon>Vertebrata</taxon>
        <taxon>Euteleostomi</taxon>
        <taxon>Mammalia</taxon>
        <taxon>Eutheria</taxon>
        <taxon>Laurasiatheria</taxon>
        <taxon>Carnivora</taxon>
        <taxon>Caniformia</taxon>
        <taxon>Canidae</taxon>
        <taxon>Nyctereutes</taxon>
    </lineage>
</organism>
<protein>
    <submittedName>
        <fullName evidence="2">(raccoon dog) hypothetical protein</fullName>
    </submittedName>
</protein>
<feature type="region of interest" description="Disordered" evidence="1">
    <location>
        <begin position="212"/>
        <end position="233"/>
    </location>
</feature>
<evidence type="ECO:0000313" key="3">
    <source>
        <dbReference type="Proteomes" id="UP000645828"/>
    </source>
</evidence>
<evidence type="ECO:0000256" key="1">
    <source>
        <dbReference type="SAM" id="MobiDB-lite"/>
    </source>
</evidence>
<dbReference type="EMBL" id="CAJHUB010000755">
    <property type="protein sequence ID" value="CAD7683244.1"/>
    <property type="molecule type" value="Genomic_DNA"/>
</dbReference>
<comment type="caution">
    <text evidence="2">The sequence shown here is derived from an EMBL/GenBank/DDBJ whole genome shotgun (WGS) entry which is preliminary data.</text>
</comment>